<feature type="compositionally biased region" description="Polar residues" evidence="1">
    <location>
        <begin position="182"/>
        <end position="213"/>
    </location>
</feature>
<feature type="region of interest" description="Disordered" evidence="1">
    <location>
        <begin position="169"/>
        <end position="265"/>
    </location>
</feature>
<comment type="caution">
    <text evidence="2">The sequence shown here is derived from an EMBL/GenBank/DDBJ whole genome shotgun (WGS) entry which is preliminary data.</text>
</comment>
<dbReference type="Proteomes" id="UP000327493">
    <property type="component" value="Chromosome 11"/>
</dbReference>
<feature type="compositionally biased region" description="Polar residues" evidence="1">
    <location>
        <begin position="221"/>
        <end position="265"/>
    </location>
</feature>
<feature type="compositionally biased region" description="Basic and acidic residues" evidence="1">
    <location>
        <begin position="59"/>
        <end position="85"/>
    </location>
</feature>
<feature type="compositionally biased region" description="Low complexity" evidence="1">
    <location>
        <begin position="456"/>
        <end position="466"/>
    </location>
</feature>
<evidence type="ECO:0000313" key="2">
    <source>
        <dbReference type="EMBL" id="KAA8587974.1"/>
    </source>
</evidence>
<reference evidence="2 3" key="1">
    <citation type="submission" date="2019-08" db="EMBL/GenBank/DDBJ databases">
        <title>A chromosome-level genome assembly, high-density linkage maps, and genome scans reveal the genomic architecture of hybrid incompatibilities underlying speciation via character displacement in darters (Percidae: Etheostominae).</title>
        <authorList>
            <person name="Moran R.L."/>
            <person name="Catchen J.M."/>
            <person name="Fuller R.C."/>
        </authorList>
    </citation>
    <scope>NUCLEOTIDE SEQUENCE [LARGE SCALE GENOMIC DNA]</scope>
    <source>
        <strain evidence="2">EspeVRDwgs_2016</strain>
        <tissue evidence="2">Muscle</tissue>
    </source>
</reference>
<evidence type="ECO:0000256" key="1">
    <source>
        <dbReference type="SAM" id="MobiDB-lite"/>
    </source>
</evidence>
<gene>
    <name evidence="2" type="ORF">FQN60_001168</name>
</gene>
<keyword evidence="3" id="KW-1185">Reference proteome</keyword>
<dbReference type="EMBL" id="VOFY01000011">
    <property type="protein sequence ID" value="KAA8587974.1"/>
    <property type="molecule type" value="Genomic_DNA"/>
</dbReference>
<feature type="compositionally biased region" description="Polar residues" evidence="1">
    <location>
        <begin position="1"/>
        <end position="13"/>
    </location>
</feature>
<sequence>MEPVTTPSKNVSADTGAADVEESSQEVLEEAAEAQEVEEDEGKKAFGVKLRSTSLSMRFRSDTSSNRDSKPHVHEEQCDKRDLRLTDPTQPGLSLPVKHNLSSTSNPHMMATEVQTASSNLKEVETATTAPQEPQTTPQTSSSEVSWMSLAMEKTRSLQHLFTSRFPRDFTGVQTAARPQVQMETPTGAQVQTQTVKIQQSTTPPDSANQPSTDAVKAESRSQAQTVKPSLIAVQQKTPPVQSNASREPQTLKQISEPQSASHPAVQTNLWTTQSPFHSSTQTETSSQFAQASVTQSLAQSNLSSGQQQLPWSNRSLHPSNQLKSTTLVSTTSSATAPPPICTFGRGEGEASGQENEGASPSGRRAGWAGSVSEKAAFLEKRAEWTTPSGTKGVELRKAQTEVQTSGESPASVKTMPLNKDIKPEGRQVVKPAESSPSKVPDRPREDKWLRKNVASSPSSSPTVPSALQSISDSSQPSWMELAKRKSMAWSDKSMD</sequence>
<feature type="compositionally biased region" description="Polar residues" evidence="1">
    <location>
        <begin position="300"/>
        <end position="329"/>
    </location>
</feature>
<accession>A0A5J5D3M1</accession>
<feature type="region of interest" description="Disordered" evidence="1">
    <location>
        <begin position="1"/>
        <end position="147"/>
    </location>
</feature>
<organism evidence="2 3">
    <name type="scientific">Etheostoma spectabile</name>
    <name type="common">orangethroat darter</name>
    <dbReference type="NCBI Taxonomy" id="54343"/>
    <lineage>
        <taxon>Eukaryota</taxon>
        <taxon>Metazoa</taxon>
        <taxon>Chordata</taxon>
        <taxon>Craniata</taxon>
        <taxon>Vertebrata</taxon>
        <taxon>Euteleostomi</taxon>
        <taxon>Actinopterygii</taxon>
        <taxon>Neopterygii</taxon>
        <taxon>Teleostei</taxon>
        <taxon>Neoteleostei</taxon>
        <taxon>Acanthomorphata</taxon>
        <taxon>Eupercaria</taxon>
        <taxon>Perciformes</taxon>
        <taxon>Percoidei</taxon>
        <taxon>Percidae</taxon>
        <taxon>Etheostomatinae</taxon>
        <taxon>Etheostoma</taxon>
    </lineage>
</organism>
<feature type="region of interest" description="Disordered" evidence="1">
    <location>
        <begin position="300"/>
        <end position="496"/>
    </location>
</feature>
<feature type="compositionally biased region" description="Polar residues" evidence="1">
    <location>
        <begin position="100"/>
        <end position="121"/>
    </location>
</feature>
<feature type="compositionally biased region" description="Basic and acidic residues" evidence="1">
    <location>
        <begin position="440"/>
        <end position="450"/>
    </location>
</feature>
<feature type="compositionally biased region" description="Low complexity" evidence="1">
    <location>
        <begin position="126"/>
        <end position="144"/>
    </location>
</feature>
<feature type="compositionally biased region" description="Acidic residues" evidence="1">
    <location>
        <begin position="19"/>
        <end position="40"/>
    </location>
</feature>
<name>A0A5J5D3M1_9PERO</name>
<evidence type="ECO:0000313" key="3">
    <source>
        <dbReference type="Proteomes" id="UP000327493"/>
    </source>
</evidence>
<evidence type="ECO:0008006" key="4">
    <source>
        <dbReference type="Google" id="ProtNLM"/>
    </source>
</evidence>
<protein>
    <recommendedName>
        <fullName evidence="4">DUF4592 domain-containing protein</fullName>
    </recommendedName>
</protein>
<feature type="compositionally biased region" description="Polar residues" evidence="1">
    <location>
        <begin position="467"/>
        <end position="478"/>
    </location>
</feature>
<proteinExistence type="predicted"/>
<dbReference type="AlphaFoldDB" id="A0A5J5D3M1"/>